<evidence type="ECO:0000256" key="1">
    <source>
        <dbReference type="SAM" id="Phobius"/>
    </source>
</evidence>
<evidence type="ECO:0000313" key="3">
    <source>
        <dbReference type="EMBL" id="CAI78543.1"/>
    </source>
</evidence>
<feature type="domain" description="DUF6754" evidence="2">
    <location>
        <begin position="14"/>
        <end position="255"/>
    </location>
</feature>
<keyword evidence="1" id="KW-1133">Transmembrane helix</keyword>
<reference evidence="3" key="1">
    <citation type="journal article" date="2005" name="Environ. Microbiol.">
        <title>Lateral gene transfer and phylogenetic assignment of environmental fosmid clones.</title>
        <authorList>
            <person name="Nesbo C.L."/>
            <person name="Boucher Y."/>
            <person name="Dlutek M."/>
            <person name="Doolittle F.W."/>
        </authorList>
    </citation>
    <scope>NUCLEOTIDE SEQUENCE</scope>
</reference>
<dbReference type="Pfam" id="PF20539">
    <property type="entry name" value="DUF6754"/>
    <property type="match status" value="1"/>
</dbReference>
<dbReference type="EMBL" id="AJ937764">
    <property type="protein sequence ID" value="CAI78543.1"/>
    <property type="molecule type" value="Genomic_DNA"/>
</dbReference>
<name>Q2Z022_9CHLR</name>
<protein>
    <recommendedName>
        <fullName evidence="2">DUF6754 domain-containing protein</fullName>
    </recommendedName>
</protein>
<sequence>MNPVLESLEIILGLLLLALALTLTIFFLMREFDRGPGVSRRLRDIPAFHRFRRAIGLSVESGQRLHISLGRGGVMDLPGGATLEGLTILECCTRAASVSDRPPVVTSGESITAVLSQDTLRLGYASLGAERRYTPTNGRLSGLTPLSYAAGVMPDIHDEQVSASIFAGHFGSEIGLLIEAGERTNGLTVAGSDSLPAQAVLYATAQEPLIGEELYAGGAYLGAGKAHVASLYMQDILRWVVIGLIFLGAIFKLVGVWP</sequence>
<feature type="transmembrane region" description="Helical" evidence="1">
    <location>
        <begin position="12"/>
        <end position="32"/>
    </location>
</feature>
<accession>Q2Z022</accession>
<proteinExistence type="predicted"/>
<organism evidence="3">
    <name type="scientific">uncultured Chloroflexota bacterium</name>
    <dbReference type="NCBI Taxonomy" id="166587"/>
    <lineage>
        <taxon>Bacteria</taxon>
        <taxon>Bacillati</taxon>
        <taxon>Chloroflexota</taxon>
        <taxon>environmental samples</taxon>
    </lineage>
</organism>
<keyword evidence="1" id="KW-0472">Membrane</keyword>
<evidence type="ECO:0000259" key="2">
    <source>
        <dbReference type="Pfam" id="PF20539"/>
    </source>
</evidence>
<keyword evidence="1" id="KW-0812">Transmembrane</keyword>
<dbReference type="InterPro" id="IPR046642">
    <property type="entry name" value="DUF6754"/>
</dbReference>
<feature type="transmembrane region" description="Helical" evidence="1">
    <location>
        <begin position="236"/>
        <end position="257"/>
    </location>
</feature>
<dbReference type="AlphaFoldDB" id="Q2Z022"/>